<dbReference type="AlphaFoldDB" id="A0A8H6Y1M2"/>
<feature type="compositionally biased region" description="Acidic residues" evidence="1">
    <location>
        <begin position="254"/>
        <end position="279"/>
    </location>
</feature>
<evidence type="ECO:0000256" key="1">
    <source>
        <dbReference type="SAM" id="MobiDB-lite"/>
    </source>
</evidence>
<feature type="compositionally biased region" description="Polar residues" evidence="1">
    <location>
        <begin position="222"/>
        <end position="231"/>
    </location>
</feature>
<dbReference type="OrthoDB" id="3061594at2759"/>
<proteinExistence type="predicted"/>
<protein>
    <submittedName>
        <fullName evidence="2">Uncharacterized protein</fullName>
    </submittedName>
</protein>
<dbReference type="Proteomes" id="UP000620124">
    <property type="component" value="Unassembled WGS sequence"/>
</dbReference>
<dbReference type="EMBL" id="JACAZI010000009">
    <property type="protein sequence ID" value="KAF7352395.1"/>
    <property type="molecule type" value="Genomic_DNA"/>
</dbReference>
<feature type="compositionally biased region" description="Low complexity" evidence="1">
    <location>
        <begin position="44"/>
        <end position="59"/>
    </location>
</feature>
<reference evidence="2" key="1">
    <citation type="submission" date="2020-05" db="EMBL/GenBank/DDBJ databases">
        <title>Mycena genomes resolve the evolution of fungal bioluminescence.</title>
        <authorList>
            <person name="Tsai I.J."/>
        </authorList>
    </citation>
    <scope>NUCLEOTIDE SEQUENCE</scope>
    <source>
        <strain evidence="2">CCC161011</strain>
    </source>
</reference>
<feature type="compositionally biased region" description="Basic and acidic residues" evidence="1">
    <location>
        <begin position="31"/>
        <end position="41"/>
    </location>
</feature>
<feature type="region of interest" description="Disordered" evidence="1">
    <location>
        <begin position="31"/>
        <end position="287"/>
    </location>
</feature>
<feature type="compositionally biased region" description="Low complexity" evidence="1">
    <location>
        <begin position="127"/>
        <end position="140"/>
    </location>
</feature>
<evidence type="ECO:0000313" key="3">
    <source>
        <dbReference type="Proteomes" id="UP000620124"/>
    </source>
</evidence>
<sequence length="287" mass="31285">MTGQGLTYREMISYGVKPGEPWAEQRRELERAFDRAGRPDHNGLSNRSLSMSSGLPSTSHAPAPAAQRQHSASSAGYGYARQSGYGSAHLQRPEYASPRRAAYPQEGWMMRYRDHGDPSQRSGSVFSRTSSPAPSYASRYSYDRGYAPSSSYNPTYQSHSGSSRYGGYGFTGSESSTNYTPRPIYETEEEDYHVHAPSSVTDSEPHFGSGYAEATFIVEPSDSGSETSYSGEHSPYDDSESERGGSDSGYSGSEGDDAYSEGDEYDDYDGGGYSEDGDYSDGGYYSD</sequence>
<keyword evidence="3" id="KW-1185">Reference proteome</keyword>
<organism evidence="2 3">
    <name type="scientific">Mycena venus</name>
    <dbReference type="NCBI Taxonomy" id="2733690"/>
    <lineage>
        <taxon>Eukaryota</taxon>
        <taxon>Fungi</taxon>
        <taxon>Dikarya</taxon>
        <taxon>Basidiomycota</taxon>
        <taxon>Agaricomycotina</taxon>
        <taxon>Agaricomycetes</taxon>
        <taxon>Agaricomycetidae</taxon>
        <taxon>Agaricales</taxon>
        <taxon>Marasmiineae</taxon>
        <taxon>Mycenaceae</taxon>
        <taxon>Mycena</taxon>
    </lineage>
</organism>
<name>A0A8H6Y1M2_9AGAR</name>
<gene>
    <name evidence="2" type="ORF">MVEN_01203800</name>
</gene>
<comment type="caution">
    <text evidence="2">The sequence shown here is derived from an EMBL/GenBank/DDBJ whole genome shotgun (WGS) entry which is preliminary data.</text>
</comment>
<accession>A0A8H6Y1M2</accession>
<evidence type="ECO:0000313" key="2">
    <source>
        <dbReference type="EMBL" id="KAF7352395.1"/>
    </source>
</evidence>